<organism evidence="2 3">
    <name type="scientific">Actinomadura fulvescens</name>
    <dbReference type="NCBI Taxonomy" id="46160"/>
    <lineage>
        <taxon>Bacteria</taxon>
        <taxon>Bacillati</taxon>
        <taxon>Actinomycetota</taxon>
        <taxon>Actinomycetes</taxon>
        <taxon>Streptosporangiales</taxon>
        <taxon>Thermomonosporaceae</taxon>
        <taxon>Actinomadura</taxon>
    </lineage>
</organism>
<dbReference type="InterPro" id="IPR013216">
    <property type="entry name" value="Methyltransf_11"/>
</dbReference>
<sequence>MSDKPIYEAFAAEYADHVVDSPHNALYDRPAVLGLAGDVRGLTVLDAGCGAGLYAAELRRRGARVIAFDQSPTLVELARDRLGTDGELRVHDLAEPLHWLKDGSVDLVVLALALHYVDDRVAMLREFRRVLRPEGAVVVSTHHPMADWQEFGGSYFTVGAVEVSLSSESHWPVRVWRRPLTHVFGEFRAAGFVVDELLEPRPHAEMAARYPDDYAELEEAPAFIAFRLLPAPLPE</sequence>
<comment type="caution">
    <text evidence="2">The sequence shown here is derived from an EMBL/GenBank/DDBJ whole genome shotgun (WGS) entry which is preliminary data.</text>
</comment>
<evidence type="ECO:0000313" key="2">
    <source>
        <dbReference type="EMBL" id="GAA2576530.1"/>
    </source>
</evidence>
<keyword evidence="2" id="KW-0489">Methyltransferase</keyword>
<evidence type="ECO:0000259" key="1">
    <source>
        <dbReference type="Pfam" id="PF08241"/>
    </source>
</evidence>
<dbReference type="PANTHER" id="PTHR43861">
    <property type="entry name" value="TRANS-ACONITATE 2-METHYLTRANSFERASE-RELATED"/>
    <property type="match status" value="1"/>
</dbReference>
<accession>A0ABN3PB12</accession>
<dbReference type="SUPFAM" id="SSF53335">
    <property type="entry name" value="S-adenosyl-L-methionine-dependent methyltransferases"/>
    <property type="match status" value="1"/>
</dbReference>
<dbReference type="Proteomes" id="UP001501509">
    <property type="component" value="Unassembled WGS sequence"/>
</dbReference>
<dbReference type="InterPro" id="IPR029063">
    <property type="entry name" value="SAM-dependent_MTases_sf"/>
</dbReference>
<dbReference type="GO" id="GO:0008168">
    <property type="term" value="F:methyltransferase activity"/>
    <property type="evidence" value="ECO:0007669"/>
    <property type="project" value="UniProtKB-KW"/>
</dbReference>
<dbReference type="Gene3D" id="3.40.50.150">
    <property type="entry name" value="Vaccinia Virus protein VP39"/>
    <property type="match status" value="1"/>
</dbReference>
<dbReference type="GO" id="GO:0032259">
    <property type="term" value="P:methylation"/>
    <property type="evidence" value="ECO:0007669"/>
    <property type="project" value="UniProtKB-KW"/>
</dbReference>
<reference evidence="2 3" key="1">
    <citation type="journal article" date="2019" name="Int. J. Syst. Evol. Microbiol.">
        <title>The Global Catalogue of Microorganisms (GCM) 10K type strain sequencing project: providing services to taxonomists for standard genome sequencing and annotation.</title>
        <authorList>
            <consortium name="The Broad Institute Genomics Platform"/>
            <consortium name="The Broad Institute Genome Sequencing Center for Infectious Disease"/>
            <person name="Wu L."/>
            <person name="Ma J."/>
        </authorList>
    </citation>
    <scope>NUCLEOTIDE SEQUENCE [LARGE SCALE GENOMIC DNA]</scope>
    <source>
        <strain evidence="2 3">JCM 6833</strain>
    </source>
</reference>
<evidence type="ECO:0000313" key="3">
    <source>
        <dbReference type="Proteomes" id="UP001501509"/>
    </source>
</evidence>
<keyword evidence="3" id="KW-1185">Reference proteome</keyword>
<dbReference type="EMBL" id="BAAATD010000001">
    <property type="protein sequence ID" value="GAA2576530.1"/>
    <property type="molecule type" value="Genomic_DNA"/>
</dbReference>
<dbReference type="RefSeq" id="WP_344537447.1">
    <property type="nucleotide sequence ID" value="NZ_BAAATD010000001.1"/>
</dbReference>
<proteinExistence type="predicted"/>
<keyword evidence="2" id="KW-0808">Transferase</keyword>
<gene>
    <name evidence="2" type="ORF">GCM10010411_06250</name>
</gene>
<dbReference type="CDD" id="cd02440">
    <property type="entry name" value="AdoMet_MTases"/>
    <property type="match status" value="1"/>
</dbReference>
<dbReference type="Pfam" id="PF08241">
    <property type="entry name" value="Methyltransf_11"/>
    <property type="match status" value="1"/>
</dbReference>
<name>A0ABN3PB12_9ACTN</name>
<protein>
    <submittedName>
        <fullName evidence="2">Class I SAM-dependent methyltransferase</fullName>
    </submittedName>
</protein>
<feature type="domain" description="Methyltransferase type 11" evidence="1">
    <location>
        <begin position="45"/>
        <end position="139"/>
    </location>
</feature>